<dbReference type="Pfam" id="PF02498">
    <property type="entry name" value="Bro-N"/>
    <property type="match status" value="1"/>
</dbReference>
<dbReference type="InterPro" id="IPR003497">
    <property type="entry name" value="BRO_N_domain"/>
</dbReference>
<dbReference type="PANTHER" id="PTHR36180">
    <property type="entry name" value="DNA-BINDING PROTEIN-RELATED-RELATED"/>
    <property type="match status" value="1"/>
</dbReference>
<organism evidence="2 3">
    <name type="scientific">Anaerobiospirillum thomasii</name>
    <dbReference type="NCBI Taxonomy" id="179995"/>
    <lineage>
        <taxon>Bacteria</taxon>
        <taxon>Pseudomonadati</taxon>
        <taxon>Pseudomonadota</taxon>
        <taxon>Gammaproteobacteria</taxon>
        <taxon>Aeromonadales</taxon>
        <taxon>Succinivibrionaceae</taxon>
        <taxon>Anaerobiospirillum</taxon>
    </lineage>
</organism>
<gene>
    <name evidence="2" type="ORF">NCTC13093_01462</name>
</gene>
<dbReference type="RefSeq" id="WP_113744170.1">
    <property type="nucleotide sequence ID" value="NZ_UAPV01000001.1"/>
</dbReference>
<protein>
    <submittedName>
        <fullName evidence="2">Uncharacterized phage-encoded protein</fullName>
    </submittedName>
</protein>
<evidence type="ECO:0000313" key="2">
    <source>
        <dbReference type="EMBL" id="SPT70057.1"/>
    </source>
</evidence>
<accession>A0A2X0WHZ8</accession>
<evidence type="ECO:0000313" key="3">
    <source>
        <dbReference type="Proteomes" id="UP000250086"/>
    </source>
</evidence>
<sequence length="248" mass="28669">MTKLQVLNFQDSPVRTEIDFKNNLWMCAKDLCDALGYENPHKAIKDHVHDDDLTKREVIDSMRRTQKANFVNESGMYALIFGSKLPKAKEFKKWVTSEVLPQIRRTGTYMSAEEKEARLENYRDLYSIVYRTESCTAPKHVPLFTDEQAQFVKNLIDVATAKASRGQYALNETQLCALKNLVKSYDQNDRIFRKLNYLLGDLNCHVLGVLQEVILYTIKPIVKEHYPSDFGGFDLEDLDLCIAEKFVK</sequence>
<evidence type="ECO:0000259" key="1">
    <source>
        <dbReference type="PROSITE" id="PS51750"/>
    </source>
</evidence>
<dbReference type="EMBL" id="UAPV01000001">
    <property type="protein sequence ID" value="SPT70057.1"/>
    <property type="molecule type" value="Genomic_DNA"/>
</dbReference>
<dbReference type="AlphaFoldDB" id="A0A2X0WHZ8"/>
<name>A0A2X0WHZ8_9GAMM</name>
<keyword evidence="3" id="KW-1185">Reference proteome</keyword>
<dbReference type="PANTHER" id="PTHR36180:SF2">
    <property type="entry name" value="BRO FAMILY PROTEIN"/>
    <property type="match status" value="1"/>
</dbReference>
<reference evidence="2 3" key="1">
    <citation type="submission" date="2018-06" db="EMBL/GenBank/DDBJ databases">
        <authorList>
            <consortium name="Pathogen Informatics"/>
            <person name="Doyle S."/>
        </authorList>
    </citation>
    <scope>NUCLEOTIDE SEQUENCE [LARGE SCALE GENOMIC DNA]</scope>
    <source>
        <strain evidence="2 3">NCTC13093</strain>
    </source>
</reference>
<dbReference type="SMART" id="SM01040">
    <property type="entry name" value="Bro-N"/>
    <property type="match status" value="1"/>
</dbReference>
<dbReference type="Proteomes" id="UP000250086">
    <property type="component" value="Unassembled WGS sequence"/>
</dbReference>
<proteinExistence type="predicted"/>
<dbReference type="PROSITE" id="PS51750">
    <property type="entry name" value="BRO_N"/>
    <property type="match status" value="1"/>
</dbReference>
<feature type="domain" description="Bro-N" evidence="1">
    <location>
        <begin position="1"/>
        <end position="107"/>
    </location>
</feature>